<dbReference type="InterPro" id="IPR053339">
    <property type="entry name" value="FAS1_domain_protein"/>
</dbReference>
<dbReference type="Proteomes" id="UP000188268">
    <property type="component" value="Unassembled WGS sequence"/>
</dbReference>
<dbReference type="OMA" id="MARNHMI"/>
<feature type="region of interest" description="Disordered" evidence="3">
    <location>
        <begin position="198"/>
        <end position="265"/>
    </location>
</feature>
<evidence type="ECO:0000313" key="7">
    <source>
        <dbReference type="Proteomes" id="UP000188268"/>
    </source>
</evidence>
<keyword evidence="2" id="KW-0325">Glycoprotein</keyword>
<proteinExistence type="inferred from homology"/>
<keyword evidence="2" id="KW-0654">Proteoglycan</keyword>
<dbReference type="PANTHER" id="PTHR36069:SF1">
    <property type="entry name" value="EXPRESSED PROTEIN"/>
    <property type="match status" value="1"/>
</dbReference>
<name>A0A1R3J5Q8_COCAP</name>
<evidence type="ECO:0000256" key="4">
    <source>
        <dbReference type="SAM" id="SignalP"/>
    </source>
</evidence>
<dbReference type="Gramene" id="OMO90168">
    <property type="protein sequence ID" value="OMO90168"/>
    <property type="gene ID" value="CCACVL1_07497"/>
</dbReference>
<evidence type="ECO:0000256" key="3">
    <source>
        <dbReference type="SAM" id="MobiDB-lite"/>
    </source>
</evidence>
<feature type="signal peptide" evidence="4">
    <location>
        <begin position="1"/>
        <end position="21"/>
    </location>
</feature>
<evidence type="ECO:0000313" key="6">
    <source>
        <dbReference type="EMBL" id="OMO90168.1"/>
    </source>
</evidence>
<organism evidence="6 7">
    <name type="scientific">Corchorus capsularis</name>
    <name type="common">Jute</name>
    <dbReference type="NCBI Taxonomy" id="210143"/>
    <lineage>
        <taxon>Eukaryota</taxon>
        <taxon>Viridiplantae</taxon>
        <taxon>Streptophyta</taxon>
        <taxon>Embryophyta</taxon>
        <taxon>Tracheophyta</taxon>
        <taxon>Spermatophyta</taxon>
        <taxon>Magnoliopsida</taxon>
        <taxon>eudicotyledons</taxon>
        <taxon>Gunneridae</taxon>
        <taxon>Pentapetalae</taxon>
        <taxon>rosids</taxon>
        <taxon>malvids</taxon>
        <taxon>Malvales</taxon>
        <taxon>Malvaceae</taxon>
        <taxon>Grewioideae</taxon>
        <taxon>Apeibeae</taxon>
        <taxon>Corchorus</taxon>
    </lineage>
</organism>
<dbReference type="InterPro" id="IPR000782">
    <property type="entry name" value="FAS1_domain"/>
</dbReference>
<keyword evidence="4" id="KW-0732">Signal</keyword>
<reference evidence="6 7" key="1">
    <citation type="submission" date="2013-09" db="EMBL/GenBank/DDBJ databases">
        <title>Corchorus capsularis genome sequencing.</title>
        <authorList>
            <person name="Alam M."/>
            <person name="Haque M.S."/>
            <person name="Islam M.S."/>
            <person name="Emdad E.M."/>
            <person name="Islam M.M."/>
            <person name="Ahmed B."/>
            <person name="Halim A."/>
            <person name="Hossen Q.M.M."/>
            <person name="Hossain M.Z."/>
            <person name="Ahmed R."/>
            <person name="Khan M.M."/>
            <person name="Islam R."/>
            <person name="Rashid M.M."/>
            <person name="Khan S.A."/>
            <person name="Rahman M.S."/>
            <person name="Alam M."/>
        </authorList>
    </citation>
    <scope>NUCLEOTIDE SEQUENCE [LARGE SCALE GENOMIC DNA]</scope>
    <source>
        <strain evidence="7">cv. CVL-1</strain>
        <tissue evidence="6">Whole seedling</tissue>
    </source>
</reference>
<feature type="compositionally biased region" description="Low complexity" evidence="3">
    <location>
        <begin position="208"/>
        <end position="217"/>
    </location>
</feature>
<evidence type="ECO:0000256" key="1">
    <source>
        <dbReference type="ARBA" id="ARBA00007843"/>
    </source>
</evidence>
<protein>
    <recommendedName>
        <fullName evidence="5">FAS1 domain-containing protein</fullName>
    </recommendedName>
</protein>
<keyword evidence="7" id="KW-1185">Reference proteome</keyword>
<dbReference type="OrthoDB" id="1934418at2759"/>
<feature type="domain" description="FAS1" evidence="5">
    <location>
        <begin position="65"/>
        <end position="162"/>
    </location>
</feature>
<dbReference type="Gene3D" id="2.30.180.10">
    <property type="entry name" value="FAS1 domain"/>
    <property type="match status" value="1"/>
</dbReference>
<feature type="chain" id="PRO_5012503647" description="FAS1 domain-containing protein" evidence="4">
    <location>
        <begin position="22"/>
        <end position="265"/>
    </location>
</feature>
<dbReference type="SMART" id="SM00554">
    <property type="entry name" value="FAS1"/>
    <property type="match status" value="1"/>
</dbReference>
<comment type="caution">
    <text evidence="6">The sequence shown here is derived from an EMBL/GenBank/DDBJ whole genome shotgun (WGS) entry which is preliminary data.</text>
</comment>
<dbReference type="PANTHER" id="PTHR36069">
    <property type="entry name" value="EXPRESSED PROTEIN-RELATED"/>
    <property type="match status" value="1"/>
</dbReference>
<evidence type="ECO:0000259" key="5">
    <source>
        <dbReference type="SMART" id="SM00554"/>
    </source>
</evidence>
<gene>
    <name evidence="6" type="ORF">CCACVL1_07497</name>
</gene>
<comment type="similarity">
    <text evidence="1">Belongs to the fasciclin-like AGP family.</text>
</comment>
<feature type="compositionally biased region" description="Polar residues" evidence="3">
    <location>
        <begin position="234"/>
        <end position="265"/>
    </location>
</feature>
<accession>A0A1R3J5Q8</accession>
<dbReference type="EMBL" id="AWWV01008493">
    <property type="protein sequence ID" value="OMO90168.1"/>
    <property type="molecule type" value="Genomic_DNA"/>
</dbReference>
<dbReference type="STRING" id="210143.A0A1R3J5Q8"/>
<evidence type="ECO:0000256" key="2">
    <source>
        <dbReference type="ARBA" id="ARBA00022974"/>
    </source>
</evidence>
<sequence>MATYIIPLVVLFLALFQSITSTDINPPDDQYLRVATEEMQKANYFAFVMLINMFPLDHKFQGNVTFLMPNDRMLSKTIIPESEVSAFLYRHTIPSALFLEDLLHIPTGSILPSSEPEYMLNISNGGGRRSFFLNNVKIISPNICTAGSSIRCHGINGVLSSAKLLGSNKTPSTCSNSTASAASASPVASPPFPFVPFSHDFKVPSPQPSDSSPHDSSGAAQLLSDGKLLKFADPNQTRSKLYESQRSPITTASPEHRSQTPNHRS</sequence>
<dbReference type="InterPro" id="IPR036378">
    <property type="entry name" value="FAS1_dom_sf"/>
</dbReference>
<dbReference type="AlphaFoldDB" id="A0A1R3J5Q8"/>
<dbReference type="SUPFAM" id="SSF82153">
    <property type="entry name" value="FAS1 domain"/>
    <property type="match status" value="1"/>
</dbReference>